<dbReference type="Proteomes" id="UP001500466">
    <property type="component" value="Unassembled WGS sequence"/>
</dbReference>
<reference evidence="4" key="1">
    <citation type="journal article" date="2019" name="Int. J. Syst. Evol. Microbiol.">
        <title>The Global Catalogue of Microorganisms (GCM) 10K type strain sequencing project: providing services to taxonomists for standard genome sequencing and annotation.</title>
        <authorList>
            <consortium name="The Broad Institute Genomics Platform"/>
            <consortium name="The Broad Institute Genome Sequencing Center for Infectious Disease"/>
            <person name="Wu L."/>
            <person name="Ma J."/>
        </authorList>
    </citation>
    <scope>NUCLEOTIDE SEQUENCE [LARGE SCALE GENOMIC DNA]</scope>
    <source>
        <strain evidence="4">JCM 17986</strain>
    </source>
</reference>
<dbReference type="Pfam" id="PF01558">
    <property type="entry name" value="POR"/>
    <property type="match status" value="1"/>
</dbReference>
<feature type="domain" description="Pyruvate/ketoisovalerate oxidoreductase catalytic" evidence="2">
    <location>
        <begin position="11"/>
        <end position="175"/>
    </location>
</feature>
<dbReference type="PANTHER" id="PTHR42730:SF1">
    <property type="entry name" value="2-OXOGLUTARATE SYNTHASE SUBUNIT KORC"/>
    <property type="match status" value="1"/>
</dbReference>
<dbReference type="EMBL" id="BAABHS010000014">
    <property type="protein sequence ID" value="GAA4971642.1"/>
    <property type="molecule type" value="Genomic_DNA"/>
</dbReference>
<dbReference type="RefSeq" id="WP_345677108.1">
    <property type="nucleotide sequence ID" value="NZ_BAABHS010000014.1"/>
</dbReference>
<name>A0ABP9HIK5_9ACTN</name>
<evidence type="ECO:0000256" key="1">
    <source>
        <dbReference type="ARBA" id="ARBA00023002"/>
    </source>
</evidence>
<dbReference type="PANTHER" id="PTHR42730">
    <property type="entry name" value="2-OXOGLUTARATE SYNTHASE SUBUNIT KORC"/>
    <property type="match status" value="1"/>
</dbReference>
<evidence type="ECO:0000313" key="3">
    <source>
        <dbReference type="EMBL" id="GAA4971642.1"/>
    </source>
</evidence>
<comment type="caution">
    <text evidence="3">The sequence shown here is derived from an EMBL/GenBank/DDBJ whole genome shotgun (WGS) entry which is preliminary data.</text>
</comment>
<dbReference type="Gene3D" id="3.40.920.10">
    <property type="entry name" value="Pyruvate-ferredoxin oxidoreductase, PFOR, domain III"/>
    <property type="match status" value="1"/>
</dbReference>
<protein>
    <recommendedName>
        <fullName evidence="2">Pyruvate/ketoisovalerate oxidoreductase catalytic domain-containing protein</fullName>
    </recommendedName>
</protein>
<proteinExistence type="predicted"/>
<dbReference type="SUPFAM" id="SSF53323">
    <property type="entry name" value="Pyruvate-ferredoxin oxidoreductase, PFOR, domain III"/>
    <property type="match status" value="1"/>
</dbReference>
<dbReference type="InterPro" id="IPR002869">
    <property type="entry name" value="Pyrv_flavodox_OxRed_cen"/>
</dbReference>
<evidence type="ECO:0000259" key="2">
    <source>
        <dbReference type="Pfam" id="PF01558"/>
    </source>
</evidence>
<gene>
    <name evidence="3" type="ORF">GCM10023205_41990</name>
</gene>
<sequence>MQRETLWTGIGGQGVQLATELLAHAAVAESRHAMFFGSYGGMMRGGNSETTLVLGDTPVESPPTVGSAWAAVVLHPAHAAGPLAKLRPDGLLVANATLDADPGTHPGPAVRIPATELATGVGNPNAVGMVALGAFAAATGIAALDTLIRVLPDVLPAYRHRHIPVNEAALRAGHEAATPLLDAWATTGVPA</sequence>
<dbReference type="InterPro" id="IPR019752">
    <property type="entry name" value="Pyrv/ketoisovalerate_OxRed_cat"/>
</dbReference>
<organism evidence="3 4">
    <name type="scientific">Yinghuangia aomiensis</name>
    <dbReference type="NCBI Taxonomy" id="676205"/>
    <lineage>
        <taxon>Bacteria</taxon>
        <taxon>Bacillati</taxon>
        <taxon>Actinomycetota</taxon>
        <taxon>Actinomycetes</taxon>
        <taxon>Kitasatosporales</taxon>
        <taxon>Streptomycetaceae</taxon>
        <taxon>Yinghuangia</taxon>
    </lineage>
</organism>
<dbReference type="InterPro" id="IPR052554">
    <property type="entry name" value="2-oxoglutarate_synth_KorC"/>
</dbReference>
<keyword evidence="4" id="KW-1185">Reference proteome</keyword>
<keyword evidence="1" id="KW-0560">Oxidoreductase</keyword>
<accession>A0ABP9HIK5</accession>
<evidence type="ECO:0000313" key="4">
    <source>
        <dbReference type="Proteomes" id="UP001500466"/>
    </source>
</evidence>